<reference evidence="2" key="1">
    <citation type="submission" date="2022-06" db="EMBL/GenBank/DDBJ databases">
        <authorList>
            <person name="Berger JAMES D."/>
            <person name="Berger JAMES D."/>
        </authorList>
    </citation>
    <scope>NUCLEOTIDE SEQUENCE [LARGE SCALE GENOMIC DNA]</scope>
</reference>
<sequence length="855" mass="97298">MNNRWDASPKSRLPWLPPNFSSLSRNYGLPGGKILYEEHNAKGSFFHKKPVKLTKNGKEYRSLSETYTTRRGELFIYPASLAVKQLNTTVKVKELTYLTDGYRKRTMLAEGVGFRSKQHRNRTGILGVLRQNTSFSNSYLSYAREAIPAEVVNQGLSIKEFLSNRSRKPEDAIGDHNKTTKTMDKTTETEQTKVTNAKSDKKLSILSVSDIMTDGHHSTIEQASPIIAPRLSTFSKSDNENSNNTMKDKNNQHLLNSNPENNSLSVLSGRWSNSSISETVDSFKIDLRETQEGFNEQDGSAEDTNYSDNVNQNHEDNESARSSRIDINLLQVNMNALCTESRTGIVEASSNGQAQRTPSFTTAVTTTATTCASSRLSRTSVSLHPPYSPNRTTPASTPSRRQTTCHQISLLETAKMLLSESSKLESITPIREQLVRPLNDEQMICCGDAGEGSGSDRIKASIERRRYQEAVELQKQIRLLNETTRDLYNRAKEKTGHLNSLIQDTLSQMKSMREEKLQQRNLKSIQKRKITRELFLRQLRYRQIRKQRLRAKLGVTAGSRLYRVGRNSVHEGLPTVLLSKEISEAEALKQWEINEDLRDQAESNVIFRMEENALQNATVKLKCLKEKADRQLGYLEDLMQFGMNSAGEMQGNEIGEINLSRLRVKHLQLVILLNHYGIMPEDVGAYKFCTKEQLQIAQQNHIANIPSDSGIVLPNLWAELQEDQLHKYLKSALCHFQKVLEQVNRTNVSQDEISPGVQKRRQWHRDSEYLNTFSRMITPAVFSYFDYWKQPLPSLTMDVLTDVLPDKTSSRRSQFRNPMNKYSNFRSDLKKLSKFLVHPNGHGNARNHQTEGKAA</sequence>
<protein>
    <submittedName>
        <fullName evidence="3">Uncharacterized protein</fullName>
    </submittedName>
</protein>
<keyword evidence="2" id="KW-1185">Reference proteome</keyword>
<evidence type="ECO:0000313" key="3">
    <source>
        <dbReference type="WBParaSite" id="TREG1_113840.1"/>
    </source>
</evidence>
<evidence type="ECO:0000313" key="2">
    <source>
        <dbReference type="Proteomes" id="UP000050795"/>
    </source>
</evidence>
<evidence type="ECO:0000256" key="1">
    <source>
        <dbReference type="SAM" id="MobiDB-lite"/>
    </source>
</evidence>
<organism evidence="2 3">
    <name type="scientific">Trichobilharzia regenti</name>
    <name type="common">Nasal bird schistosome</name>
    <dbReference type="NCBI Taxonomy" id="157069"/>
    <lineage>
        <taxon>Eukaryota</taxon>
        <taxon>Metazoa</taxon>
        <taxon>Spiralia</taxon>
        <taxon>Lophotrochozoa</taxon>
        <taxon>Platyhelminthes</taxon>
        <taxon>Trematoda</taxon>
        <taxon>Digenea</taxon>
        <taxon>Strigeidida</taxon>
        <taxon>Schistosomatoidea</taxon>
        <taxon>Schistosomatidae</taxon>
        <taxon>Trichobilharzia</taxon>
    </lineage>
</organism>
<feature type="region of interest" description="Disordered" evidence="1">
    <location>
        <begin position="167"/>
        <end position="192"/>
    </location>
</feature>
<accession>A0AA85IYI7</accession>
<feature type="compositionally biased region" description="Polar residues" evidence="1">
    <location>
        <begin position="233"/>
        <end position="245"/>
    </location>
</feature>
<dbReference type="WBParaSite" id="TREG1_113840.1">
    <property type="protein sequence ID" value="TREG1_113840.1"/>
    <property type="gene ID" value="TREG1_113840"/>
</dbReference>
<feature type="compositionally biased region" description="Polar residues" evidence="1">
    <location>
        <begin position="389"/>
        <end position="402"/>
    </location>
</feature>
<dbReference type="AlphaFoldDB" id="A0AA85IYI7"/>
<feature type="region of interest" description="Disordered" evidence="1">
    <location>
        <begin position="293"/>
        <end position="322"/>
    </location>
</feature>
<proteinExistence type="predicted"/>
<feature type="compositionally biased region" description="Polar residues" evidence="1">
    <location>
        <begin position="293"/>
        <end position="312"/>
    </location>
</feature>
<feature type="region of interest" description="Disordered" evidence="1">
    <location>
        <begin position="375"/>
        <end position="402"/>
    </location>
</feature>
<feature type="compositionally biased region" description="Basic and acidic residues" evidence="1">
    <location>
        <begin position="167"/>
        <end position="191"/>
    </location>
</feature>
<feature type="compositionally biased region" description="Basic and acidic residues" evidence="1">
    <location>
        <begin position="313"/>
        <end position="322"/>
    </location>
</feature>
<dbReference type="Proteomes" id="UP000050795">
    <property type="component" value="Unassembled WGS sequence"/>
</dbReference>
<name>A0AA85IYI7_TRIRE</name>
<reference evidence="3" key="2">
    <citation type="submission" date="2023-11" db="UniProtKB">
        <authorList>
            <consortium name="WormBaseParasite"/>
        </authorList>
    </citation>
    <scope>IDENTIFICATION</scope>
</reference>
<feature type="region of interest" description="Disordered" evidence="1">
    <location>
        <begin position="233"/>
        <end position="261"/>
    </location>
</feature>